<feature type="compositionally biased region" description="Basic residues" evidence="1">
    <location>
        <begin position="155"/>
        <end position="170"/>
    </location>
</feature>
<dbReference type="Gramene" id="TraesWEE_scaffold_067302_01G000200.1">
    <property type="protein sequence ID" value="TraesWEE_scaffold_067302_01G000200.1"/>
    <property type="gene ID" value="TraesWEE_scaffold_067302_01G000200"/>
</dbReference>
<evidence type="ECO:0000313" key="3">
    <source>
        <dbReference type="Proteomes" id="UP000019116"/>
    </source>
</evidence>
<proteinExistence type="predicted"/>
<evidence type="ECO:0000256" key="1">
    <source>
        <dbReference type="SAM" id="MobiDB-lite"/>
    </source>
</evidence>
<dbReference type="EnsemblPlants" id="TraesCS5A02G258800.1">
    <property type="protein sequence ID" value="TraesCS5A02G258800.1"/>
    <property type="gene ID" value="TraesCS5A02G258800"/>
</dbReference>
<reference evidence="2" key="1">
    <citation type="submission" date="2018-08" db="EMBL/GenBank/DDBJ databases">
        <authorList>
            <person name="Rossello M."/>
        </authorList>
    </citation>
    <scope>NUCLEOTIDE SEQUENCE [LARGE SCALE GENOMIC DNA]</scope>
    <source>
        <strain evidence="2">cv. Chinese Spring</strain>
    </source>
</reference>
<dbReference type="Gramene" id="TraesNOR5A03G02707430.1">
    <property type="protein sequence ID" value="TraesNOR5A03G02707430.1"/>
    <property type="gene ID" value="TraesNOR5A03G02707430"/>
</dbReference>
<sequence>MDIPDKSSLDMDKTTSVFSNQILMGTSMDPTCAFSNQILMGTSMDPTCAFSNQILMGTSMDPTCALSGATTPPDGLPHVEHSKVIPIDLSSSHQVPSGPMTRARARALKTEVTSLLLQLPFHMRHGYYLKQRHFAYSGTKELAMEKLRSKEDRKRRTYAKTEKRKGKTAKARMIQTVVRTIQPQPG</sequence>
<accession>A0A3B6KIJ1</accession>
<dbReference type="Gramene" id="TraesARI5A03G02727330.1">
    <property type="protein sequence ID" value="TraesARI5A03G02727330.1"/>
    <property type="gene ID" value="TraesARI5A03G02727330"/>
</dbReference>
<dbReference type="Gramene" id="TraesCS5A03G0644500.1">
    <property type="protein sequence ID" value="TraesCS5A03G0644500.1.CDS"/>
    <property type="gene ID" value="TraesCS5A03G0644500"/>
</dbReference>
<protein>
    <submittedName>
        <fullName evidence="2">Uncharacterized protein</fullName>
    </submittedName>
</protein>
<keyword evidence="3" id="KW-1185">Reference proteome</keyword>
<organism evidence="2">
    <name type="scientific">Triticum aestivum</name>
    <name type="common">Wheat</name>
    <dbReference type="NCBI Taxonomy" id="4565"/>
    <lineage>
        <taxon>Eukaryota</taxon>
        <taxon>Viridiplantae</taxon>
        <taxon>Streptophyta</taxon>
        <taxon>Embryophyta</taxon>
        <taxon>Tracheophyta</taxon>
        <taxon>Spermatophyta</taxon>
        <taxon>Magnoliopsida</taxon>
        <taxon>Liliopsida</taxon>
        <taxon>Poales</taxon>
        <taxon>Poaceae</taxon>
        <taxon>BOP clade</taxon>
        <taxon>Pooideae</taxon>
        <taxon>Triticodae</taxon>
        <taxon>Triticeae</taxon>
        <taxon>Triticinae</taxon>
        <taxon>Triticum</taxon>
    </lineage>
</organism>
<dbReference type="Gramene" id="TraesCS5A02G258800.1">
    <property type="protein sequence ID" value="TraesCS5A02G258800.1"/>
    <property type="gene ID" value="TraesCS5A02G258800"/>
</dbReference>
<dbReference type="AlphaFoldDB" id="A0A3B6KIJ1"/>
<feature type="region of interest" description="Disordered" evidence="1">
    <location>
        <begin position="149"/>
        <end position="172"/>
    </location>
</feature>
<name>A0A3B6KIJ1_WHEAT</name>
<reference evidence="2" key="2">
    <citation type="submission" date="2018-10" db="UniProtKB">
        <authorList>
            <consortium name="EnsemblPlants"/>
        </authorList>
    </citation>
    <scope>IDENTIFICATION</scope>
</reference>
<dbReference type="Proteomes" id="UP000019116">
    <property type="component" value="Chromosome 5A"/>
</dbReference>
<evidence type="ECO:0000313" key="2">
    <source>
        <dbReference type="EnsemblPlants" id="TraesCS5A02G258800.1"/>
    </source>
</evidence>